<dbReference type="PANTHER" id="PTHR30558">
    <property type="entry name" value="EXBD MEMBRANE COMPONENT OF PMF-DRIVEN MACROMOLECULE IMPORT SYSTEM"/>
    <property type="match status" value="1"/>
</dbReference>
<dbReference type="PANTHER" id="PTHR30558:SF3">
    <property type="entry name" value="BIOPOLYMER TRANSPORT PROTEIN EXBD-RELATED"/>
    <property type="match status" value="1"/>
</dbReference>
<comment type="similarity">
    <text evidence="2 7">Belongs to the ExbD/TolR family.</text>
</comment>
<name>A0A1H4BRK5_9BACT</name>
<dbReference type="Proteomes" id="UP000183253">
    <property type="component" value="Unassembled WGS sequence"/>
</dbReference>
<evidence type="ECO:0000256" key="4">
    <source>
        <dbReference type="ARBA" id="ARBA00022692"/>
    </source>
</evidence>
<dbReference type="OrthoDB" id="9801500at2"/>
<keyword evidence="6" id="KW-0472">Membrane</keyword>
<keyword evidence="9" id="KW-1185">Reference proteome</keyword>
<keyword evidence="3" id="KW-1003">Cell membrane</keyword>
<dbReference type="STRING" id="1033731.SAMN05444145_10419"/>
<evidence type="ECO:0000256" key="3">
    <source>
        <dbReference type="ARBA" id="ARBA00022475"/>
    </source>
</evidence>
<dbReference type="RefSeq" id="WP_010262020.1">
    <property type="nucleotide sequence ID" value="NZ_CAEG01000011.1"/>
</dbReference>
<sequence>MARNNRKTPEVRADSQADIAFLLLIFFLVATTMNTDTGLVRMLPPMPPEDQKQEDIKVKERNLFLVFINGRGDIMAGASGKQEPIDLHQLTERTKEFIINPLDDENLPEKVNREIELPDGSKWVYPVSEGVVSLQTTRDTGYQSYIMVQNELTRAFNEVRDEVAQRKFGAKFSDLPEEQRNVVSKAVPLKISEAEPRNIKK</sequence>
<dbReference type="GO" id="GO:0015031">
    <property type="term" value="P:protein transport"/>
    <property type="evidence" value="ECO:0007669"/>
    <property type="project" value="UniProtKB-KW"/>
</dbReference>
<protein>
    <submittedName>
        <fullName evidence="8">Biopolymer transport protein ExbD/TolR</fullName>
    </submittedName>
</protein>
<gene>
    <name evidence="8" type="ORF">SAMN05444145_10419</name>
</gene>
<evidence type="ECO:0000256" key="5">
    <source>
        <dbReference type="ARBA" id="ARBA00022989"/>
    </source>
</evidence>
<keyword evidence="7" id="KW-0653">Protein transport</keyword>
<organism evidence="8 9">
    <name type="scientific">Alistipes timonensis JC136</name>
    <dbReference type="NCBI Taxonomy" id="1033731"/>
    <lineage>
        <taxon>Bacteria</taxon>
        <taxon>Pseudomonadati</taxon>
        <taxon>Bacteroidota</taxon>
        <taxon>Bacteroidia</taxon>
        <taxon>Bacteroidales</taxon>
        <taxon>Rikenellaceae</taxon>
        <taxon>Alistipes</taxon>
    </lineage>
</organism>
<accession>A0A1H4BRK5</accession>
<keyword evidence="5" id="KW-1133">Transmembrane helix</keyword>
<keyword evidence="7" id="KW-0813">Transport</keyword>
<comment type="subcellular location">
    <subcellularLocation>
        <location evidence="1">Cell membrane</location>
        <topology evidence="1">Single-pass membrane protein</topology>
    </subcellularLocation>
    <subcellularLocation>
        <location evidence="7">Cell membrane</location>
        <topology evidence="7">Single-pass type II membrane protein</topology>
    </subcellularLocation>
</comment>
<proteinExistence type="inferred from homology"/>
<dbReference type="AlphaFoldDB" id="A0A1H4BRK5"/>
<evidence type="ECO:0000256" key="6">
    <source>
        <dbReference type="ARBA" id="ARBA00023136"/>
    </source>
</evidence>
<evidence type="ECO:0000256" key="2">
    <source>
        <dbReference type="ARBA" id="ARBA00005811"/>
    </source>
</evidence>
<dbReference type="EMBL" id="FNRI01000004">
    <property type="protein sequence ID" value="SEA50710.1"/>
    <property type="molecule type" value="Genomic_DNA"/>
</dbReference>
<keyword evidence="4 7" id="KW-0812">Transmembrane</keyword>
<evidence type="ECO:0000313" key="9">
    <source>
        <dbReference type="Proteomes" id="UP000183253"/>
    </source>
</evidence>
<dbReference type="Pfam" id="PF02472">
    <property type="entry name" value="ExbD"/>
    <property type="match status" value="1"/>
</dbReference>
<dbReference type="InterPro" id="IPR003400">
    <property type="entry name" value="ExbD"/>
</dbReference>
<evidence type="ECO:0000256" key="1">
    <source>
        <dbReference type="ARBA" id="ARBA00004162"/>
    </source>
</evidence>
<reference evidence="8 9" key="1">
    <citation type="submission" date="2016-10" db="EMBL/GenBank/DDBJ databases">
        <authorList>
            <person name="de Groot N.N."/>
        </authorList>
    </citation>
    <scope>NUCLEOTIDE SEQUENCE [LARGE SCALE GENOMIC DNA]</scope>
    <source>
        <strain evidence="8 9">DSM 25383</strain>
    </source>
</reference>
<evidence type="ECO:0000313" key="8">
    <source>
        <dbReference type="EMBL" id="SEA50710.1"/>
    </source>
</evidence>
<evidence type="ECO:0000256" key="7">
    <source>
        <dbReference type="RuleBase" id="RU003879"/>
    </source>
</evidence>
<dbReference type="GO" id="GO:0005886">
    <property type="term" value="C:plasma membrane"/>
    <property type="evidence" value="ECO:0007669"/>
    <property type="project" value="UniProtKB-SubCell"/>
</dbReference>
<dbReference type="GO" id="GO:0022857">
    <property type="term" value="F:transmembrane transporter activity"/>
    <property type="evidence" value="ECO:0007669"/>
    <property type="project" value="InterPro"/>
</dbReference>